<feature type="domain" description="Peptidase C1A papain C-terminal" evidence="6">
    <location>
        <begin position="58"/>
        <end position="298"/>
    </location>
</feature>
<evidence type="ECO:0000256" key="3">
    <source>
        <dbReference type="ARBA" id="ARBA00022801"/>
    </source>
</evidence>
<keyword evidence="3" id="KW-0378">Hydrolase</keyword>
<evidence type="ECO:0000313" key="8">
    <source>
        <dbReference type="Proteomes" id="UP000824890"/>
    </source>
</evidence>
<dbReference type="InterPro" id="IPR000668">
    <property type="entry name" value="Peptidase_C1A_C"/>
</dbReference>
<dbReference type="Gene3D" id="3.90.70.10">
    <property type="entry name" value="Cysteine proteinases"/>
    <property type="match status" value="1"/>
</dbReference>
<dbReference type="Pfam" id="PF00112">
    <property type="entry name" value="Peptidase_C1"/>
    <property type="match status" value="1"/>
</dbReference>
<proteinExistence type="inferred from homology"/>
<organism evidence="7 8">
    <name type="scientific">Brassica napus</name>
    <name type="common">Rape</name>
    <dbReference type="NCBI Taxonomy" id="3708"/>
    <lineage>
        <taxon>Eukaryota</taxon>
        <taxon>Viridiplantae</taxon>
        <taxon>Streptophyta</taxon>
        <taxon>Embryophyta</taxon>
        <taxon>Tracheophyta</taxon>
        <taxon>Spermatophyta</taxon>
        <taxon>Magnoliopsida</taxon>
        <taxon>eudicotyledons</taxon>
        <taxon>Gunneridae</taxon>
        <taxon>Pentapetalae</taxon>
        <taxon>rosids</taxon>
        <taxon>malvids</taxon>
        <taxon>Brassicales</taxon>
        <taxon>Brassicaceae</taxon>
        <taxon>Brassiceae</taxon>
        <taxon>Brassica</taxon>
    </lineage>
</organism>
<dbReference type="PANTHER" id="PTHR12411">
    <property type="entry name" value="CYSTEINE PROTEASE FAMILY C1-RELATED"/>
    <property type="match status" value="1"/>
</dbReference>
<evidence type="ECO:0000256" key="4">
    <source>
        <dbReference type="ARBA" id="ARBA00022807"/>
    </source>
</evidence>
<dbReference type="SUPFAM" id="SSF54001">
    <property type="entry name" value="Cysteine proteinases"/>
    <property type="match status" value="1"/>
</dbReference>
<dbReference type="Proteomes" id="UP000824890">
    <property type="component" value="Unassembled WGS sequence"/>
</dbReference>
<accession>A0ABQ8C9R6</accession>
<dbReference type="EMBL" id="JAGKQM010000008">
    <property type="protein sequence ID" value="KAH0913785.1"/>
    <property type="molecule type" value="Genomic_DNA"/>
</dbReference>
<gene>
    <name evidence="7" type="ORF">HID58_028231</name>
</gene>
<dbReference type="InterPro" id="IPR038765">
    <property type="entry name" value="Papain-like_cys_pep_sf"/>
</dbReference>
<evidence type="ECO:0000256" key="2">
    <source>
        <dbReference type="ARBA" id="ARBA00022670"/>
    </source>
</evidence>
<dbReference type="CDD" id="cd02619">
    <property type="entry name" value="Peptidase_C1"/>
    <property type="match status" value="1"/>
</dbReference>
<keyword evidence="4" id="KW-0788">Thiol protease</keyword>
<reference evidence="7 8" key="1">
    <citation type="submission" date="2021-05" db="EMBL/GenBank/DDBJ databases">
        <title>Genome Assembly of Synthetic Allotetraploid Brassica napus Reveals Homoeologous Exchanges between Subgenomes.</title>
        <authorList>
            <person name="Davis J.T."/>
        </authorList>
    </citation>
    <scope>NUCLEOTIDE SEQUENCE [LARGE SCALE GENOMIC DNA]</scope>
    <source>
        <strain evidence="8">cv. Da-Ae</strain>
        <tissue evidence="7">Seedling</tissue>
    </source>
</reference>
<evidence type="ECO:0000313" key="7">
    <source>
        <dbReference type="EMBL" id="KAH0913785.1"/>
    </source>
</evidence>
<keyword evidence="2" id="KW-0645">Protease</keyword>
<dbReference type="InterPro" id="IPR013128">
    <property type="entry name" value="Peptidase_C1A"/>
</dbReference>
<feature type="region of interest" description="Disordered" evidence="5">
    <location>
        <begin position="1"/>
        <end position="60"/>
    </location>
</feature>
<evidence type="ECO:0000256" key="1">
    <source>
        <dbReference type="ARBA" id="ARBA00008455"/>
    </source>
</evidence>
<evidence type="ECO:0000256" key="5">
    <source>
        <dbReference type="SAM" id="MobiDB-lite"/>
    </source>
</evidence>
<feature type="compositionally biased region" description="Basic residues" evidence="5">
    <location>
        <begin position="23"/>
        <end position="34"/>
    </location>
</feature>
<evidence type="ECO:0000259" key="6">
    <source>
        <dbReference type="SMART" id="SM00645"/>
    </source>
</evidence>
<comment type="caution">
    <text evidence="7">The sequence shown here is derived from an EMBL/GenBank/DDBJ whole genome shotgun (WGS) entry which is preliminary data.</text>
</comment>
<protein>
    <recommendedName>
        <fullName evidence="6">Peptidase C1A papain C-terminal domain-containing protein</fullName>
    </recommendedName>
</protein>
<feature type="compositionally biased region" description="Acidic residues" evidence="5">
    <location>
        <begin position="1"/>
        <end position="13"/>
    </location>
</feature>
<sequence>MEEMEEEEDDDEVYSYGGGKGYKANKRKTKKKKEKPTQPQKLVPSDDNFPTDLEEGTTQTELDWLTKRNGALRNVTDQGNRRTCWTIASTRGLSASLVIADRFDPPDANLSALHMLVGLIDKVDTTGGLQNLEHLRSFMINWGAVLEEDCDCPQLALESKKDSSKPKPVLCTNKKKAKQTRTFKVKDLIILKEVDEKELMRLVNLGPVAVTIDVHTAFSTFKGDGIYTGPTNKCRKLDRHMLLVYGYGTDKLTGIHYWRVQNSAGLTWGMNGYGKIVRQISRGTEANKSLFTSVIYPQLLDHYEGQK</sequence>
<name>A0ABQ8C9R6_BRANA</name>
<dbReference type="SMART" id="SM00645">
    <property type="entry name" value="Pept_C1"/>
    <property type="match status" value="1"/>
</dbReference>
<keyword evidence="8" id="KW-1185">Reference proteome</keyword>
<comment type="similarity">
    <text evidence="1">Belongs to the peptidase C1 family.</text>
</comment>